<dbReference type="GO" id="GO:0019243">
    <property type="term" value="P:methylglyoxal catabolic process to D-lactate via S-lactoyl-glutathione"/>
    <property type="evidence" value="ECO:0007669"/>
    <property type="project" value="TreeGrafter"/>
</dbReference>
<dbReference type="RefSeq" id="WP_090886673.1">
    <property type="nucleotide sequence ID" value="NZ_FOGG01000025.1"/>
</dbReference>
<feature type="signal peptide" evidence="4">
    <location>
        <begin position="1"/>
        <end position="22"/>
    </location>
</feature>
<dbReference type="PANTHER" id="PTHR48094">
    <property type="entry name" value="PROTEIN/NUCLEIC ACID DEGLYCASE DJ-1-RELATED"/>
    <property type="match status" value="1"/>
</dbReference>
<keyword evidence="6" id="KW-0378">Hydrolase</keyword>
<keyword evidence="7" id="KW-1185">Reference proteome</keyword>
<dbReference type="InterPro" id="IPR050325">
    <property type="entry name" value="Prot/Nucl_acid_deglycase"/>
</dbReference>
<accession>A0A1H9TWY4</accession>
<comment type="similarity">
    <text evidence="3">Belongs to the peptidase C56 family. HSP31-like subfamily.</text>
</comment>
<keyword evidence="2" id="KW-0456">Lyase</keyword>
<sequence>MKIKTSAILLGLLSIVSLGGFSQNQSSEPVNSKTKKILFVVTSHDQLGNTGKKTGLWIEEFAAPYFYFIAQGAEITIASPKGGQAPIDPKSNDPEFQTEATRRYFADAATQEKLSHTVLLSKVNQKDYDAVYYPGGHGPMWDLSADKNSARLIESFIKNQKPVGLVCHAPAALKNVKAANGEPFIKGKKVSAFTNSEETAVQLEKVVPFLLEDMLKSKGADYQKGADWHPFAVQDGLLFTGQNPQSSLLVAEKLMTYLSSSAN</sequence>
<dbReference type="GO" id="GO:0005737">
    <property type="term" value="C:cytoplasm"/>
    <property type="evidence" value="ECO:0007669"/>
    <property type="project" value="TreeGrafter"/>
</dbReference>
<evidence type="ECO:0000259" key="5">
    <source>
        <dbReference type="Pfam" id="PF01965"/>
    </source>
</evidence>
<feature type="chain" id="PRO_5011669343" evidence="4">
    <location>
        <begin position="23"/>
        <end position="263"/>
    </location>
</feature>
<evidence type="ECO:0000313" key="7">
    <source>
        <dbReference type="Proteomes" id="UP000199572"/>
    </source>
</evidence>
<evidence type="ECO:0000256" key="4">
    <source>
        <dbReference type="SAM" id="SignalP"/>
    </source>
</evidence>
<feature type="domain" description="DJ-1/PfpI" evidence="5">
    <location>
        <begin position="60"/>
        <end position="255"/>
    </location>
</feature>
<dbReference type="InterPro" id="IPR029062">
    <property type="entry name" value="Class_I_gatase-like"/>
</dbReference>
<dbReference type="STRING" id="390241.SAMN04488023_12533"/>
<evidence type="ECO:0000256" key="2">
    <source>
        <dbReference type="ARBA" id="ARBA00023239"/>
    </source>
</evidence>
<keyword evidence="1" id="KW-0346">Stress response</keyword>
<dbReference type="GO" id="GO:0019172">
    <property type="term" value="F:glyoxalase III activity"/>
    <property type="evidence" value="ECO:0007669"/>
    <property type="project" value="TreeGrafter"/>
</dbReference>
<dbReference type="Pfam" id="PF01965">
    <property type="entry name" value="DJ-1_PfpI"/>
    <property type="match status" value="1"/>
</dbReference>
<dbReference type="SUPFAM" id="SSF52317">
    <property type="entry name" value="Class I glutamine amidotransferase-like"/>
    <property type="match status" value="1"/>
</dbReference>
<evidence type="ECO:0000313" key="6">
    <source>
        <dbReference type="EMBL" id="SES01725.1"/>
    </source>
</evidence>
<dbReference type="Proteomes" id="UP000199572">
    <property type="component" value="Unassembled WGS sequence"/>
</dbReference>
<dbReference type="InterPro" id="IPR002818">
    <property type="entry name" value="DJ-1/PfpI"/>
</dbReference>
<proteinExistence type="inferred from homology"/>
<name>A0A1H9TWY4_9SPHI</name>
<dbReference type="GO" id="GO:0006508">
    <property type="term" value="P:proteolysis"/>
    <property type="evidence" value="ECO:0007669"/>
    <property type="project" value="UniProtKB-KW"/>
</dbReference>
<reference evidence="6 7" key="1">
    <citation type="submission" date="2016-10" db="EMBL/GenBank/DDBJ databases">
        <authorList>
            <person name="de Groot N.N."/>
        </authorList>
    </citation>
    <scope>NUCLEOTIDE SEQUENCE [LARGE SCALE GENOMIC DNA]</scope>
    <source>
        <strain evidence="6 7">DSM 18610</strain>
    </source>
</reference>
<evidence type="ECO:0000256" key="3">
    <source>
        <dbReference type="ARBA" id="ARBA00038493"/>
    </source>
</evidence>
<gene>
    <name evidence="6" type="ORF">SAMN04488023_12533</name>
</gene>
<dbReference type="PANTHER" id="PTHR48094:SF11">
    <property type="entry name" value="GLUTATHIONE-INDEPENDENT GLYOXALASE HSP31-RELATED"/>
    <property type="match status" value="1"/>
</dbReference>
<evidence type="ECO:0000256" key="1">
    <source>
        <dbReference type="ARBA" id="ARBA00023016"/>
    </source>
</evidence>
<dbReference type="CDD" id="cd03141">
    <property type="entry name" value="GATase1_Hsp31_like"/>
    <property type="match status" value="1"/>
</dbReference>
<keyword evidence="4" id="KW-0732">Signal</keyword>
<dbReference type="GO" id="GO:0008233">
    <property type="term" value="F:peptidase activity"/>
    <property type="evidence" value="ECO:0007669"/>
    <property type="project" value="UniProtKB-KW"/>
</dbReference>
<dbReference type="Gene3D" id="3.40.50.880">
    <property type="match status" value="1"/>
</dbReference>
<protein>
    <submittedName>
        <fullName evidence="6">Putative intracellular protease/amidase</fullName>
    </submittedName>
</protein>
<keyword evidence="6" id="KW-0645">Protease</keyword>
<dbReference type="AlphaFoldDB" id="A0A1H9TWY4"/>
<organism evidence="6 7">
    <name type="scientific">Pedobacter rhizosphaerae</name>
    <dbReference type="NCBI Taxonomy" id="390241"/>
    <lineage>
        <taxon>Bacteria</taxon>
        <taxon>Pseudomonadati</taxon>
        <taxon>Bacteroidota</taxon>
        <taxon>Sphingobacteriia</taxon>
        <taxon>Sphingobacteriales</taxon>
        <taxon>Sphingobacteriaceae</taxon>
        <taxon>Pedobacter</taxon>
    </lineage>
</organism>
<dbReference type="EMBL" id="FOGG01000025">
    <property type="protein sequence ID" value="SES01725.1"/>
    <property type="molecule type" value="Genomic_DNA"/>
</dbReference>
<dbReference type="OrthoDB" id="9792284at2"/>